<feature type="region of interest" description="Disordered" evidence="1">
    <location>
        <begin position="443"/>
        <end position="476"/>
    </location>
</feature>
<evidence type="ECO:0000256" key="2">
    <source>
        <dbReference type="SAM" id="Phobius"/>
    </source>
</evidence>
<evidence type="ECO:0000313" key="4">
    <source>
        <dbReference type="Proteomes" id="UP001213000"/>
    </source>
</evidence>
<evidence type="ECO:0000313" key="3">
    <source>
        <dbReference type="EMBL" id="KAJ3567762.1"/>
    </source>
</evidence>
<dbReference type="Proteomes" id="UP001213000">
    <property type="component" value="Unassembled WGS sequence"/>
</dbReference>
<feature type="transmembrane region" description="Helical" evidence="2">
    <location>
        <begin position="13"/>
        <end position="31"/>
    </location>
</feature>
<feature type="compositionally biased region" description="Basic and acidic residues" evidence="1">
    <location>
        <begin position="443"/>
        <end position="465"/>
    </location>
</feature>
<keyword evidence="4" id="KW-1185">Reference proteome</keyword>
<evidence type="ECO:0000256" key="1">
    <source>
        <dbReference type="SAM" id="MobiDB-lite"/>
    </source>
</evidence>
<keyword evidence="2" id="KW-0472">Membrane</keyword>
<feature type="transmembrane region" description="Helical" evidence="2">
    <location>
        <begin position="91"/>
        <end position="111"/>
    </location>
</feature>
<reference evidence="3" key="1">
    <citation type="submission" date="2022-07" db="EMBL/GenBank/DDBJ databases">
        <title>Genome Sequence of Leucocoprinus birnbaumii.</title>
        <authorList>
            <person name="Buettner E."/>
        </authorList>
    </citation>
    <scope>NUCLEOTIDE SEQUENCE</scope>
    <source>
        <strain evidence="3">VT141</strain>
    </source>
</reference>
<dbReference type="AlphaFoldDB" id="A0AAD5VUA2"/>
<keyword evidence="2" id="KW-0812">Transmembrane</keyword>
<proteinExistence type="predicted"/>
<dbReference type="EMBL" id="JANIEX010000389">
    <property type="protein sequence ID" value="KAJ3567762.1"/>
    <property type="molecule type" value="Genomic_DNA"/>
</dbReference>
<keyword evidence="2" id="KW-1133">Transmembrane helix</keyword>
<gene>
    <name evidence="3" type="ORF">NP233_g6155</name>
</gene>
<feature type="transmembrane region" description="Helical" evidence="2">
    <location>
        <begin position="51"/>
        <end position="71"/>
    </location>
</feature>
<sequence>MAILYAIRTREEVGVIIGLVVSGVPCALSFLQNLMRLKLRTWKCCGRLLEFILSLLISLWILFVAITYFWIASHLQDAWTDWNGETFCTVVLLVLAMLQVISTIGSFLDILNLGRKGLRQPYNISRGPSDGDLSPSRRIEIFGAATWAQRYQYDSARKSIFSIGFWGLFYRPAQTLGAGASETPTKHSWATTDYHTFSAPASILLTFPSPVPISAENSLNVTAVSSANIINNSCKFLPLSPNANVSMGALCEIPESRALWLNDSLSIGWRREILYVVNFPSIFDSSSLHSFYMTNIVNTSYQGISLDAMMRSTHGALIWPGANLVALASFSRWDELTKPVAAAVGLPTLDSSPPNLQSNQSATIKVVFDYLTSQVLVERASIENTFLGAHSALFLFGLKPLSVYGLVHSFSRTKPELYVREHDLTSDDNQRLLRTLHQHLLDTGEHHVETQKLPDAESSGEREMLVSDSEEAEFHK</sequence>
<protein>
    <submittedName>
        <fullName evidence="3">Uncharacterized protein</fullName>
    </submittedName>
</protein>
<organism evidence="3 4">
    <name type="scientific">Leucocoprinus birnbaumii</name>
    <dbReference type="NCBI Taxonomy" id="56174"/>
    <lineage>
        <taxon>Eukaryota</taxon>
        <taxon>Fungi</taxon>
        <taxon>Dikarya</taxon>
        <taxon>Basidiomycota</taxon>
        <taxon>Agaricomycotina</taxon>
        <taxon>Agaricomycetes</taxon>
        <taxon>Agaricomycetidae</taxon>
        <taxon>Agaricales</taxon>
        <taxon>Agaricineae</taxon>
        <taxon>Agaricaceae</taxon>
        <taxon>Leucocoprinus</taxon>
    </lineage>
</organism>
<accession>A0AAD5VUA2</accession>
<name>A0AAD5VUA2_9AGAR</name>
<comment type="caution">
    <text evidence="3">The sequence shown here is derived from an EMBL/GenBank/DDBJ whole genome shotgun (WGS) entry which is preliminary data.</text>
</comment>